<dbReference type="EMBL" id="CYHF01000005">
    <property type="protein sequence ID" value="CUA96975.1"/>
    <property type="molecule type" value="Genomic_DNA"/>
</dbReference>
<keyword evidence="2" id="KW-1185">Reference proteome</keyword>
<dbReference type="STRING" id="339866.GCA_001418255_01551"/>
<organism evidence="1 2">
    <name type="scientific">Thiomonas bhubaneswarensis</name>
    <dbReference type="NCBI Taxonomy" id="339866"/>
    <lineage>
        <taxon>Bacteria</taxon>
        <taxon>Pseudomonadati</taxon>
        <taxon>Pseudomonadota</taxon>
        <taxon>Betaproteobacteria</taxon>
        <taxon>Burkholderiales</taxon>
        <taxon>Thiomonas</taxon>
    </lineage>
</organism>
<dbReference type="AlphaFoldDB" id="A0A0K6I1G6"/>
<proteinExistence type="predicted"/>
<gene>
    <name evidence="1" type="ORF">Ga0061069_10545</name>
</gene>
<name>A0A0K6I1G6_9BURK</name>
<accession>A0A0K6I1G6</accession>
<protein>
    <submittedName>
        <fullName evidence="1">Uncharacterized protein</fullName>
    </submittedName>
</protein>
<dbReference type="Proteomes" id="UP000183649">
    <property type="component" value="Unassembled WGS sequence"/>
</dbReference>
<sequence length="151" mass="16679">MNPGMSNSLGLVMALRMRRAQIQTHCTDQRTGVMTASGGTYLNETERRAAADWLRGQLDRGEIEPDLAAYFLARLEDLKSPLIRFAPLGVGEGPFLTPDERMRLAVEIRQELTAGTLSADSQKAQLLPALENVLSVPFVWRSDIKDANDHG</sequence>
<evidence type="ECO:0000313" key="2">
    <source>
        <dbReference type="Proteomes" id="UP000183649"/>
    </source>
</evidence>
<evidence type="ECO:0000313" key="1">
    <source>
        <dbReference type="EMBL" id="CUA96975.1"/>
    </source>
</evidence>
<reference evidence="2" key="1">
    <citation type="submission" date="2015-08" db="EMBL/GenBank/DDBJ databases">
        <authorList>
            <person name="Varghese N."/>
        </authorList>
    </citation>
    <scope>NUCLEOTIDE SEQUENCE [LARGE SCALE GENOMIC DNA]</scope>
    <source>
        <strain evidence="2">DSM 18181</strain>
    </source>
</reference>